<accession>A0ABP0THU3</accession>
<evidence type="ECO:0000256" key="2">
    <source>
        <dbReference type="ARBA" id="ARBA00009436"/>
    </source>
</evidence>
<evidence type="ECO:0000313" key="10">
    <source>
        <dbReference type="EMBL" id="CAK9196911.1"/>
    </source>
</evidence>
<evidence type="ECO:0000256" key="9">
    <source>
        <dbReference type="SAM" id="Phobius"/>
    </source>
</evidence>
<evidence type="ECO:0000256" key="8">
    <source>
        <dbReference type="SAM" id="MobiDB-lite"/>
    </source>
</evidence>
<reference evidence="10" key="1">
    <citation type="submission" date="2024-02" db="EMBL/GenBank/DDBJ databases">
        <authorList>
            <consortium name="ELIXIR-Norway"/>
            <consortium name="Elixir Norway"/>
        </authorList>
    </citation>
    <scope>NUCLEOTIDE SEQUENCE</scope>
</reference>
<proteinExistence type="inferred from homology"/>
<name>A0ABP0THU3_9BRYO</name>
<dbReference type="Pfam" id="PF07019">
    <property type="entry name" value="EMC6"/>
    <property type="match status" value="1"/>
</dbReference>
<dbReference type="EMBL" id="OZ019903">
    <property type="protein sequence ID" value="CAK9196911.1"/>
    <property type="molecule type" value="Genomic_DNA"/>
</dbReference>
<evidence type="ECO:0000256" key="1">
    <source>
        <dbReference type="ARBA" id="ARBA00004477"/>
    </source>
</evidence>
<feature type="region of interest" description="Disordered" evidence="8">
    <location>
        <begin position="1"/>
        <end position="20"/>
    </location>
</feature>
<dbReference type="PANTHER" id="PTHR20994">
    <property type="entry name" value="ER MEMBRANE PROTEIN COMPLEX SUBUNIT 6"/>
    <property type="match status" value="1"/>
</dbReference>
<feature type="transmembrane region" description="Helical" evidence="9">
    <location>
        <begin position="100"/>
        <end position="118"/>
    </location>
</feature>
<evidence type="ECO:0000256" key="4">
    <source>
        <dbReference type="ARBA" id="ARBA00022692"/>
    </source>
</evidence>
<dbReference type="InterPro" id="IPR008504">
    <property type="entry name" value="Emc6"/>
</dbReference>
<keyword evidence="7 9" id="KW-0472">Membrane</keyword>
<keyword evidence="11" id="KW-1185">Reference proteome</keyword>
<protein>
    <recommendedName>
        <fullName evidence="3">ER membrane protein complex subunit 6</fullName>
    </recommendedName>
</protein>
<dbReference type="Proteomes" id="UP001497512">
    <property type="component" value="Chromosome 11"/>
</dbReference>
<evidence type="ECO:0000313" key="11">
    <source>
        <dbReference type="Proteomes" id="UP001497512"/>
    </source>
</evidence>
<keyword evidence="4 9" id="KW-0812">Transmembrane</keyword>
<evidence type="ECO:0000256" key="3">
    <source>
        <dbReference type="ARBA" id="ARBA00020827"/>
    </source>
</evidence>
<comment type="subcellular location">
    <subcellularLocation>
        <location evidence="1">Endoplasmic reticulum membrane</location>
        <topology evidence="1">Multi-pass membrane protein</topology>
    </subcellularLocation>
</comment>
<organism evidence="10 11">
    <name type="scientific">Sphagnum troendelagicum</name>
    <dbReference type="NCBI Taxonomy" id="128251"/>
    <lineage>
        <taxon>Eukaryota</taxon>
        <taxon>Viridiplantae</taxon>
        <taxon>Streptophyta</taxon>
        <taxon>Embryophyta</taxon>
        <taxon>Bryophyta</taxon>
        <taxon>Sphagnophytina</taxon>
        <taxon>Sphagnopsida</taxon>
        <taxon>Sphagnales</taxon>
        <taxon>Sphagnaceae</taxon>
        <taxon>Sphagnum</taxon>
    </lineage>
</organism>
<keyword evidence="5" id="KW-0256">Endoplasmic reticulum</keyword>
<gene>
    <name evidence="10" type="ORF">CSSPTR1EN2_LOCUS3711</name>
</gene>
<feature type="transmembrane region" description="Helical" evidence="9">
    <location>
        <begin position="36"/>
        <end position="55"/>
    </location>
</feature>
<dbReference type="InterPro" id="IPR029008">
    <property type="entry name" value="EMC6-like"/>
</dbReference>
<evidence type="ECO:0000256" key="6">
    <source>
        <dbReference type="ARBA" id="ARBA00022989"/>
    </source>
</evidence>
<sequence>MRKEGEPRTAKDAKKSDEVVETPAYSQENIQHNMRIIYYSRTFLSIVGGVVAGVLGLTGVTGFLCYFVIMMLASAGIAVKTKFDVFSFFDSWNRITIDGIAQGFMSFILFWTFAYDIVHIF</sequence>
<feature type="compositionally biased region" description="Basic and acidic residues" evidence="8">
    <location>
        <begin position="1"/>
        <end position="18"/>
    </location>
</feature>
<dbReference type="PANTHER" id="PTHR20994:SF0">
    <property type="entry name" value="ER MEMBRANE PROTEIN COMPLEX SUBUNIT 6"/>
    <property type="match status" value="1"/>
</dbReference>
<comment type="similarity">
    <text evidence="2">Belongs to the EMC6 family.</text>
</comment>
<keyword evidence="6 9" id="KW-1133">Transmembrane helix</keyword>
<evidence type="ECO:0000256" key="5">
    <source>
        <dbReference type="ARBA" id="ARBA00022824"/>
    </source>
</evidence>
<evidence type="ECO:0000256" key="7">
    <source>
        <dbReference type="ARBA" id="ARBA00023136"/>
    </source>
</evidence>